<accession>A0A5S5BX38</accession>
<proteinExistence type="predicted"/>
<keyword evidence="1" id="KW-0175">Coiled coil</keyword>
<keyword evidence="4" id="KW-1185">Reference proteome</keyword>
<keyword evidence="2" id="KW-0812">Transmembrane</keyword>
<evidence type="ECO:0000313" key="3">
    <source>
        <dbReference type="EMBL" id="TYP70866.1"/>
    </source>
</evidence>
<feature type="transmembrane region" description="Helical" evidence="2">
    <location>
        <begin position="44"/>
        <end position="65"/>
    </location>
</feature>
<reference evidence="3 4" key="1">
    <citation type="submission" date="2019-07" db="EMBL/GenBank/DDBJ databases">
        <title>Genomic Encyclopedia of Archaeal and Bacterial Type Strains, Phase II (KMG-II): from individual species to whole genera.</title>
        <authorList>
            <person name="Goeker M."/>
        </authorList>
    </citation>
    <scope>NUCLEOTIDE SEQUENCE [LARGE SCALE GENOMIC DNA]</scope>
    <source>
        <strain evidence="3 4">DSM 17527</strain>
    </source>
</reference>
<comment type="caution">
    <text evidence="3">The sequence shown here is derived from an EMBL/GenBank/DDBJ whole genome shotgun (WGS) entry which is preliminary data.</text>
</comment>
<gene>
    <name evidence="3" type="ORF">BD809_11134</name>
</gene>
<evidence type="ECO:0000256" key="2">
    <source>
        <dbReference type="SAM" id="Phobius"/>
    </source>
</evidence>
<dbReference type="Proteomes" id="UP000324376">
    <property type="component" value="Unassembled WGS sequence"/>
</dbReference>
<feature type="coiled-coil region" evidence="1">
    <location>
        <begin position="134"/>
        <end position="188"/>
    </location>
</feature>
<protein>
    <recommendedName>
        <fullName evidence="5">Anti-sigma factor</fullName>
    </recommendedName>
</protein>
<keyword evidence="2" id="KW-0472">Membrane</keyword>
<keyword evidence="2" id="KW-1133">Transmembrane helix</keyword>
<dbReference type="RefSeq" id="WP_148783572.1">
    <property type="nucleotide sequence ID" value="NZ_VNHU01000011.1"/>
</dbReference>
<dbReference type="OrthoDB" id="1441018at2"/>
<dbReference type="EMBL" id="VNHU01000011">
    <property type="protein sequence ID" value="TYP70866.1"/>
    <property type="molecule type" value="Genomic_DNA"/>
</dbReference>
<sequence length="202" mass="23394">MAQDIRELLKQDSKLPLEPLRAGHEERFLERLDNNLPKKLKRTYYTWINVAASIAILLSVSIFVYQPFQSDKDTNEIVSLDDQITKNATVVLSKEASPLAKISPEYEKVENYLLTSIKFELSQIEKNDSNKELIESFMMRLSNLDAEYQRLNDELVTVGNMQSVEAMIENLTLRLDLLKRLKDKLKELETIDDDGQYNEIHA</sequence>
<evidence type="ECO:0000256" key="1">
    <source>
        <dbReference type="SAM" id="Coils"/>
    </source>
</evidence>
<evidence type="ECO:0000313" key="4">
    <source>
        <dbReference type="Proteomes" id="UP000324376"/>
    </source>
</evidence>
<dbReference type="AlphaFoldDB" id="A0A5S5BX38"/>
<organism evidence="3 4">
    <name type="scientific">Aquimarina intermedia</name>
    <dbReference type="NCBI Taxonomy" id="350814"/>
    <lineage>
        <taxon>Bacteria</taxon>
        <taxon>Pseudomonadati</taxon>
        <taxon>Bacteroidota</taxon>
        <taxon>Flavobacteriia</taxon>
        <taxon>Flavobacteriales</taxon>
        <taxon>Flavobacteriaceae</taxon>
        <taxon>Aquimarina</taxon>
    </lineage>
</organism>
<evidence type="ECO:0008006" key="5">
    <source>
        <dbReference type="Google" id="ProtNLM"/>
    </source>
</evidence>
<name>A0A5S5BX38_9FLAO</name>